<evidence type="ECO:0008006" key="6">
    <source>
        <dbReference type="Google" id="ProtNLM"/>
    </source>
</evidence>
<gene>
    <name evidence="4" type="ORF">C8R41DRAFT_919266</name>
</gene>
<organism evidence="4 5">
    <name type="scientific">Lentinula lateritia</name>
    <dbReference type="NCBI Taxonomy" id="40482"/>
    <lineage>
        <taxon>Eukaryota</taxon>
        <taxon>Fungi</taxon>
        <taxon>Dikarya</taxon>
        <taxon>Basidiomycota</taxon>
        <taxon>Agaricomycotina</taxon>
        <taxon>Agaricomycetes</taxon>
        <taxon>Agaricomycetidae</taxon>
        <taxon>Agaricales</taxon>
        <taxon>Marasmiineae</taxon>
        <taxon>Omphalotaceae</taxon>
        <taxon>Lentinula</taxon>
    </lineage>
</organism>
<dbReference type="PANTHER" id="PTHR45737">
    <property type="entry name" value="VON WILLEBRAND FACTOR A DOMAIN-CONTAINING PROTEIN 5A"/>
    <property type="match status" value="1"/>
</dbReference>
<dbReference type="PROSITE" id="PS51468">
    <property type="entry name" value="VIT"/>
    <property type="match status" value="1"/>
</dbReference>
<feature type="domain" description="VIT" evidence="3">
    <location>
        <begin position="4"/>
        <end position="133"/>
    </location>
</feature>
<evidence type="ECO:0000313" key="4">
    <source>
        <dbReference type="EMBL" id="KAJ4494297.1"/>
    </source>
</evidence>
<dbReference type="InterPro" id="IPR002035">
    <property type="entry name" value="VWF_A"/>
</dbReference>
<dbReference type="PROSITE" id="PS51257">
    <property type="entry name" value="PROKAR_LIPOPROTEIN"/>
    <property type="match status" value="1"/>
</dbReference>
<dbReference type="Proteomes" id="UP001150217">
    <property type="component" value="Unassembled WGS sequence"/>
</dbReference>
<dbReference type="Pfam" id="PF08487">
    <property type="entry name" value="VIT"/>
    <property type="match status" value="1"/>
</dbReference>
<evidence type="ECO:0000259" key="3">
    <source>
        <dbReference type="PROSITE" id="PS51468"/>
    </source>
</evidence>
<proteinExistence type="predicted"/>
<dbReference type="PANTHER" id="PTHR45737:SF6">
    <property type="entry name" value="VON WILLEBRAND FACTOR A DOMAIN-CONTAINING PROTEIN 5A"/>
    <property type="match status" value="1"/>
</dbReference>
<dbReference type="SMART" id="SM00327">
    <property type="entry name" value="VWA"/>
    <property type="match status" value="1"/>
</dbReference>
<feature type="compositionally biased region" description="Basic and acidic residues" evidence="1">
    <location>
        <begin position="476"/>
        <end position="520"/>
    </location>
</feature>
<dbReference type="Pfam" id="PF13768">
    <property type="entry name" value="VWA_3"/>
    <property type="match status" value="1"/>
</dbReference>
<dbReference type="PROSITE" id="PS50234">
    <property type="entry name" value="VWFA"/>
    <property type="match status" value="1"/>
</dbReference>
<name>A0ABQ8VMA6_9AGAR</name>
<feature type="compositionally biased region" description="Polar residues" evidence="1">
    <location>
        <begin position="521"/>
        <end position="547"/>
    </location>
</feature>
<feature type="domain" description="VWFA" evidence="2">
    <location>
        <begin position="274"/>
        <end position="463"/>
    </location>
</feature>
<feature type="region of interest" description="Disordered" evidence="1">
    <location>
        <begin position="808"/>
        <end position="842"/>
    </location>
</feature>
<feature type="compositionally biased region" description="Low complexity" evidence="1">
    <location>
        <begin position="877"/>
        <end position="897"/>
    </location>
</feature>
<protein>
    <recommendedName>
        <fullName evidence="6">VIT-domain-containing protein</fullName>
    </recommendedName>
</protein>
<evidence type="ECO:0000259" key="2">
    <source>
        <dbReference type="PROSITE" id="PS50234"/>
    </source>
</evidence>
<sequence length="1031" mass="112729">MRPLPAPICRLYTPSYNFILTGCSVEVHIVDVHASVELSQRFSNPTGYTLNATYAFGLMVGAAVCGFEMVRKDGTRVEGRVRSKEEADKEFRQAKREGKTAALGREATHDVFSISVGNIQPFETVTINLRFIQALTEDENHDEVKFIFPRTYAQRYGVAPTVPSAARESETAIQPFDMKVAVQQAGLIKSISCPSGHPISFKRKSAKATSAEVTLKDASGFLTQDVILVVSAANLDNPRCFIEAHPLSPKHNTTAMALTFVPRFEVPDVSQGMEYIFMIDRSGSMYGRNIQLVKDALVVLLRSLPTKDTTFNLVSFGSRATTLWRHSREYTQSTVEEATNHVDSLEADYGGTEIPTALRTVFTSLQKPLRKPVAVFLLTDGSSWDVSACVSVVTDALRELPGPLPQSDDPNAQSFIRVFTLGIGPGASSNMCDSIARAGEGVAVYAQEGEEMVGKCARLVSAARTPPISIEVEWMGVKDSDETSEYQKEPDKIASVGHEDDTSAEKDKDTENDDDAKTLRNEPSSSSSPVNLFNPFITNLSRETGPSTKAKLNPKLPPPATIQQAPLVVPTIFPGTRTCIYAIIKSGSASFLNLMHNNDLLPTYVRVRGTVRATGRRVELKVPITRLLQPQPSQFSPSSSSSTSSKLYSGLSSLFTSPPPLTKPKPFLHILAAKALITDRQEGKHAFPSSIAESNSFKLDAEVRRSYIKMDIIRLGTTYGLTSEHTSFIAVDDREHMVSVSQNYHAQERSSKQNSARTSYHYLTGGFTESYDPTTEDMSSHPDEYPYIQEEYGSSYATRGGSSHYNPNTGIMHPPSPQLGSDHKPVTSSSLPPTPTSKNKLQGWFGKRQSVDGIRRPNMKGGASFFKRMSLSISMPSNTSNISNSETTSKTATPTSSPLVLRTAVASSGLNSSTTTTPSRTVDTSLMSSGERLASIARLQRFDGGFAWSTTIFSVLQLSFNDLDNMKRQLSEQNITADIAATVLAWVWLERNGGYEATEMAKKAGEWVGIQLGTQENEELKNKVLAVIPLS</sequence>
<dbReference type="SMART" id="SM00609">
    <property type="entry name" value="VIT"/>
    <property type="match status" value="1"/>
</dbReference>
<dbReference type="InterPro" id="IPR013694">
    <property type="entry name" value="VIT"/>
</dbReference>
<accession>A0ABQ8VMA6</accession>
<dbReference type="InterPro" id="IPR036465">
    <property type="entry name" value="vWFA_dom_sf"/>
</dbReference>
<reference evidence="4" key="1">
    <citation type="submission" date="2022-08" db="EMBL/GenBank/DDBJ databases">
        <title>A Global Phylogenomic Analysis of the Shiitake Genus Lentinula.</title>
        <authorList>
            <consortium name="DOE Joint Genome Institute"/>
            <person name="Sierra-Patev S."/>
            <person name="Min B."/>
            <person name="Naranjo-Ortiz M."/>
            <person name="Looney B."/>
            <person name="Konkel Z."/>
            <person name="Slot J.C."/>
            <person name="Sakamoto Y."/>
            <person name="Steenwyk J.L."/>
            <person name="Rokas A."/>
            <person name="Carro J."/>
            <person name="Camarero S."/>
            <person name="Ferreira P."/>
            <person name="Molpeceres G."/>
            <person name="Ruiz-Duenas F.J."/>
            <person name="Serrano A."/>
            <person name="Henrissat B."/>
            <person name="Drula E."/>
            <person name="Hughes K.W."/>
            <person name="Mata J.L."/>
            <person name="Ishikawa N.K."/>
            <person name="Vargas-Isla R."/>
            <person name="Ushijima S."/>
            <person name="Smith C.A."/>
            <person name="Ahrendt S."/>
            <person name="Andreopoulos W."/>
            <person name="He G."/>
            <person name="Labutti K."/>
            <person name="Lipzen A."/>
            <person name="Ng V."/>
            <person name="Riley R."/>
            <person name="Sandor L."/>
            <person name="Barry K."/>
            <person name="Martinez A.T."/>
            <person name="Xiao Y."/>
            <person name="Gibbons J.G."/>
            <person name="Terashima K."/>
            <person name="Grigoriev I.V."/>
            <person name="Hibbett D.S."/>
        </authorList>
    </citation>
    <scope>NUCLEOTIDE SEQUENCE</scope>
    <source>
        <strain evidence="4">RHP3577 ss4</strain>
    </source>
</reference>
<dbReference type="SUPFAM" id="SSF53300">
    <property type="entry name" value="vWA-like"/>
    <property type="match status" value="1"/>
</dbReference>
<evidence type="ECO:0000313" key="5">
    <source>
        <dbReference type="Proteomes" id="UP001150217"/>
    </source>
</evidence>
<keyword evidence="5" id="KW-1185">Reference proteome</keyword>
<dbReference type="EMBL" id="JANVFT010000033">
    <property type="protein sequence ID" value="KAJ4494297.1"/>
    <property type="molecule type" value="Genomic_DNA"/>
</dbReference>
<dbReference type="Gene3D" id="3.40.50.410">
    <property type="entry name" value="von Willebrand factor, type A domain"/>
    <property type="match status" value="1"/>
</dbReference>
<comment type="caution">
    <text evidence="4">The sequence shown here is derived from an EMBL/GenBank/DDBJ whole genome shotgun (WGS) entry which is preliminary data.</text>
</comment>
<feature type="region of interest" description="Disordered" evidence="1">
    <location>
        <begin position="876"/>
        <end position="897"/>
    </location>
</feature>
<feature type="region of interest" description="Disordered" evidence="1">
    <location>
        <begin position="475"/>
        <end position="558"/>
    </location>
</feature>
<evidence type="ECO:0000256" key="1">
    <source>
        <dbReference type="SAM" id="MobiDB-lite"/>
    </source>
</evidence>